<dbReference type="InterPro" id="IPR001098">
    <property type="entry name" value="DNA-dir_DNA_pol_A_palm_dom"/>
</dbReference>
<accession>A0AA35W8V4</accession>
<dbReference type="InterPro" id="IPR019760">
    <property type="entry name" value="DNA-dir_DNA_pol_A_CS"/>
</dbReference>
<evidence type="ECO:0000256" key="4">
    <source>
        <dbReference type="ARBA" id="ARBA00022695"/>
    </source>
</evidence>
<keyword evidence="7" id="KW-0238">DNA-binding</keyword>
<dbReference type="GO" id="GO:0006302">
    <property type="term" value="P:double-strand break repair"/>
    <property type="evidence" value="ECO:0007669"/>
    <property type="project" value="TreeGrafter"/>
</dbReference>
<dbReference type="PANTHER" id="PTHR10133:SF27">
    <property type="entry name" value="DNA POLYMERASE NU"/>
    <property type="match status" value="1"/>
</dbReference>
<dbReference type="FunFam" id="1.10.150.20:FF:000002">
    <property type="entry name" value="DNA polymerase I"/>
    <property type="match status" value="1"/>
</dbReference>
<keyword evidence="11" id="KW-1185">Reference proteome</keyword>
<dbReference type="PRINTS" id="PR00868">
    <property type="entry name" value="DNAPOLI"/>
</dbReference>
<organism evidence="10 11">
    <name type="scientific">Geodia barretti</name>
    <name type="common">Barrett's horny sponge</name>
    <dbReference type="NCBI Taxonomy" id="519541"/>
    <lineage>
        <taxon>Eukaryota</taxon>
        <taxon>Metazoa</taxon>
        <taxon>Porifera</taxon>
        <taxon>Demospongiae</taxon>
        <taxon>Heteroscleromorpha</taxon>
        <taxon>Tetractinellida</taxon>
        <taxon>Astrophorina</taxon>
        <taxon>Geodiidae</taxon>
        <taxon>Geodia</taxon>
    </lineage>
</organism>
<reference evidence="10" key="1">
    <citation type="submission" date="2023-03" db="EMBL/GenBank/DDBJ databases">
        <authorList>
            <person name="Steffen K."/>
            <person name="Cardenas P."/>
        </authorList>
    </citation>
    <scope>NUCLEOTIDE SEQUENCE</scope>
</reference>
<dbReference type="PROSITE" id="PS00447">
    <property type="entry name" value="DNA_POLYMERASE_A"/>
    <property type="match status" value="1"/>
</dbReference>
<feature type="domain" description="DNA-directed DNA polymerase family A palm" evidence="9">
    <location>
        <begin position="61"/>
        <end position="220"/>
    </location>
</feature>
<evidence type="ECO:0000259" key="9">
    <source>
        <dbReference type="SMART" id="SM00482"/>
    </source>
</evidence>
<dbReference type="SUPFAM" id="SSF56672">
    <property type="entry name" value="DNA/RNA polymerases"/>
    <property type="match status" value="1"/>
</dbReference>
<name>A0AA35W8V4_GEOBA</name>
<dbReference type="Gene3D" id="1.20.1060.10">
    <property type="entry name" value="Taq DNA Polymerase, Chain T, domain 4"/>
    <property type="match status" value="1"/>
</dbReference>
<keyword evidence="5" id="KW-0235">DNA replication</keyword>
<dbReference type="AlphaFoldDB" id="A0AA35W8V4"/>
<gene>
    <name evidence="10" type="ORF">GBAR_LOCUS5712</name>
</gene>
<dbReference type="GO" id="GO:0003887">
    <property type="term" value="F:DNA-directed DNA polymerase activity"/>
    <property type="evidence" value="ECO:0007669"/>
    <property type="project" value="UniProtKB-KW"/>
</dbReference>
<dbReference type="Gene3D" id="3.30.70.370">
    <property type="match status" value="1"/>
</dbReference>
<protein>
    <recommendedName>
        <fullName evidence="2">DNA-directed DNA polymerase</fullName>
        <ecNumber evidence="2">2.7.7.7</ecNumber>
    </recommendedName>
</protein>
<dbReference type="InterPro" id="IPR043502">
    <property type="entry name" value="DNA/RNA_pol_sf"/>
</dbReference>
<keyword evidence="6" id="KW-0239">DNA-directed DNA polymerase</keyword>
<dbReference type="EC" id="2.7.7.7" evidence="2"/>
<dbReference type="EMBL" id="CASHTH010000832">
    <property type="protein sequence ID" value="CAI8008321.1"/>
    <property type="molecule type" value="Genomic_DNA"/>
</dbReference>
<sequence>MVLEYRQLSKLKSTYVDALPTLVNPNTGRIHTEFKQTGSDTGRLSSTEPNMQNIPVRTELGRRVRSAFVAENAPDWTLLGADYSQIELRILAHYSRDEGLMAAFLNGEDIHAATAASVYGVEISDVDAEMRRVAKIMNFGVLYGLSPFGIRQQTGFSAEEGKAFIDTYFTNYPGIRGYIEGIKEQVKQDGYVETLMGRRRRINEVHSSNFHTRGRRESAWR</sequence>
<dbReference type="Gene3D" id="1.10.150.20">
    <property type="entry name" value="5' to 3' exonuclease, C-terminal subdomain"/>
    <property type="match status" value="1"/>
</dbReference>
<evidence type="ECO:0000313" key="11">
    <source>
        <dbReference type="Proteomes" id="UP001174909"/>
    </source>
</evidence>
<comment type="catalytic activity">
    <reaction evidence="8">
        <text>DNA(n) + a 2'-deoxyribonucleoside 5'-triphosphate = DNA(n+1) + diphosphate</text>
        <dbReference type="Rhea" id="RHEA:22508"/>
        <dbReference type="Rhea" id="RHEA-COMP:17339"/>
        <dbReference type="Rhea" id="RHEA-COMP:17340"/>
        <dbReference type="ChEBI" id="CHEBI:33019"/>
        <dbReference type="ChEBI" id="CHEBI:61560"/>
        <dbReference type="ChEBI" id="CHEBI:173112"/>
        <dbReference type="EC" id="2.7.7.7"/>
    </reaction>
</comment>
<comment type="similarity">
    <text evidence="1">Belongs to the DNA polymerase type-A family.</text>
</comment>
<dbReference type="Pfam" id="PF00476">
    <property type="entry name" value="DNA_pol_A"/>
    <property type="match status" value="1"/>
</dbReference>
<keyword evidence="4" id="KW-0548">Nucleotidyltransferase</keyword>
<evidence type="ECO:0000256" key="2">
    <source>
        <dbReference type="ARBA" id="ARBA00012417"/>
    </source>
</evidence>
<proteinExistence type="inferred from homology"/>
<evidence type="ECO:0000313" key="10">
    <source>
        <dbReference type="EMBL" id="CAI8008321.1"/>
    </source>
</evidence>
<evidence type="ECO:0000256" key="6">
    <source>
        <dbReference type="ARBA" id="ARBA00022932"/>
    </source>
</evidence>
<evidence type="ECO:0000256" key="7">
    <source>
        <dbReference type="ARBA" id="ARBA00023125"/>
    </source>
</evidence>
<dbReference type="GO" id="GO:0003677">
    <property type="term" value="F:DNA binding"/>
    <property type="evidence" value="ECO:0007669"/>
    <property type="project" value="UniProtKB-KW"/>
</dbReference>
<evidence type="ECO:0000256" key="5">
    <source>
        <dbReference type="ARBA" id="ARBA00022705"/>
    </source>
</evidence>
<dbReference type="SMART" id="SM00482">
    <property type="entry name" value="POLAc"/>
    <property type="match status" value="1"/>
</dbReference>
<evidence type="ECO:0000256" key="1">
    <source>
        <dbReference type="ARBA" id="ARBA00007705"/>
    </source>
</evidence>
<comment type="caution">
    <text evidence="10">The sequence shown here is derived from an EMBL/GenBank/DDBJ whole genome shotgun (WGS) entry which is preliminary data.</text>
</comment>
<evidence type="ECO:0000256" key="8">
    <source>
        <dbReference type="ARBA" id="ARBA00049244"/>
    </source>
</evidence>
<dbReference type="GO" id="GO:0006261">
    <property type="term" value="P:DNA-templated DNA replication"/>
    <property type="evidence" value="ECO:0007669"/>
    <property type="project" value="InterPro"/>
</dbReference>
<evidence type="ECO:0000256" key="3">
    <source>
        <dbReference type="ARBA" id="ARBA00022679"/>
    </source>
</evidence>
<dbReference type="Proteomes" id="UP001174909">
    <property type="component" value="Unassembled WGS sequence"/>
</dbReference>
<dbReference type="PANTHER" id="PTHR10133">
    <property type="entry name" value="DNA POLYMERASE I"/>
    <property type="match status" value="1"/>
</dbReference>
<keyword evidence="3" id="KW-0808">Transferase</keyword>
<dbReference type="InterPro" id="IPR002298">
    <property type="entry name" value="DNA_polymerase_A"/>
</dbReference>